<comment type="caution">
    <text evidence="1">The sequence shown here is derived from an EMBL/GenBank/DDBJ whole genome shotgun (WGS) entry which is preliminary data.</text>
</comment>
<organism evidence="1 2">
    <name type="scientific">Photobacterium angustum</name>
    <dbReference type="NCBI Taxonomy" id="661"/>
    <lineage>
        <taxon>Bacteria</taxon>
        <taxon>Pseudomonadati</taxon>
        <taxon>Pseudomonadota</taxon>
        <taxon>Gammaproteobacteria</taxon>
        <taxon>Vibrionales</taxon>
        <taxon>Vibrionaceae</taxon>
        <taxon>Photobacterium</taxon>
    </lineage>
</organism>
<proteinExistence type="predicted"/>
<sequence length="220" mass="25064">MLGTMVESNLKAIEKLNPSLAVIHENQKLMIILYVKQSDTEFEVIGTLNAQKTSAHIYKVTDTAGAYIGFGSLTYQSFLIELADLHKSNFLISDREFVTPYAERIYEKMCSDKNIQTKDIERNSNLYASGYPDTVEIEAPIKHPINKMFQIIPTQKAIKIHKRLKDNHNRAKADVNDLKEQASVLGEWVSENYDFLTDVMLGGYKKLNENTINNELNEDS</sequence>
<accession>A0ABX5H1U6</accession>
<keyword evidence="2" id="KW-1185">Reference proteome</keyword>
<reference evidence="1 2" key="1">
    <citation type="submission" date="2018-01" db="EMBL/GenBank/DDBJ databases">
        <title>Whole genome sequencing of Histamine producing bacteria.</title>
        <authorList>
            <person name="Butler K."/>
        </authorList>
    </citation>
    <scope>NUCLEOTIDE SEQUENCE [LARGE SCALE GENOMIC DNA]</scope>
    <source>
        <strain evidence="1 2">A6-1</strain>
    </source>
</reference>
<evidence type="ECO:0000313" key="1">
    <source>
        <dbReference type="EMBL" id="PSX07096.1"/>
    </source>
</evidence>
<evidence type="ECO:0000313" key="2">
    <source>
        <dbReference type="Proteomes" id="UP000240989"/>
    </source>
</evidence>
<evidence type="ECO:0008006" key="3">
    <source>
        <dbReference type="Google" id="ProtNLM"/>
    </source>
</evidence>
<dbReference type="EMBL" id="PYOU01000014">
    <property type="protein sequence ID" value="PSX07096.1"/>
    <property type="molecule type" value="Genomic_DNA"/>
</dbReference>
<dbReference type="Proteomes" id="UP000240989">
    <property type="component" value="Unassembled WGS sequence"/>
</dbReference>
<gene>
    <name evidence="1" type="ORF">C0W27_16125</name>
</gene>
<name>A0ABX5H1U6_PHOAN</name>
<protein>
    <recommendedName>
        <fullName evidence="3">Phage protein</fullName>
    </recommendedName>
</protein>
<dbReference type="RefSeq" id="WP_045152735.1">
    <property type="nucleotide sequence ID" value="NZ_JZSW01000007.1"/>
</dbReference>